<keyword evidence="2" id="KW-0378">Hydrolase</keyword>
<dbReference type="InterPro" id="IPR028906">
    <property type="entry name" value="Tox-REase-2_dom"/>
</dbReference>
<dbReference type="Proteomes" id="UP001576784">
    <property type="component" value="Unassembled WGS sequence"/>
</dbReference>
<accession>A0ABV4XKL1</accession>
<name>A0ABV4XKL1_9CYAN</name>
<sequence>MDDYTTSVENWMKDFPKRATPSYNQRYQFQIRYCGSEEVQVRDGEEQIWADGINAQAGQLLEAKFVENPKNSPYVSDSNIPPFIRTKAVNDVENEFRRYAAVINDVNTPVVELQVIVNIEEAVPFFKSLLSKYKLPGSVVVRS</sequence>
<evidence type="ECO:0000259" key="1">
    <source>
        <dbReference type="Pfam" id="PF15646"/>
    </source>
</evidence>
<feature type="domain" description="Tox-REase-2" evidence="1">
    <location>
        <begin position="27"/>
        <end position="134"/>
    </location>
</feature>
<evidence type="ECO:0000313" key="3">
    <source>
        <dbReference type="Proteomes" id="UP001576784"/>
    </source>
</evidence>
<evidence type="ECO:0000313" key="2">
    <source>
        <dbReference type="EMBL" id="MFB2892236.1"/>
    </source>
</evidence>
<keyword evidence="3" id="KW-1185">Reference proteome</keyword>
<dbReference type="EMBL" id="JBHFNR010000024">
    <property type="protein sequence ID" value="MFB2892236.1"/>
    <property type="molecule type" value="Genomic_DNA"/>
</dbReference>
<comment type="caution">
    <text evidence="2">The sequence shown here is derived from an EMBL/GenBank/DDBJ whole genome shotgun (WGS) entry which is preliminary data.</text>
</comment>
<keyword evidence="2" id="KW-0540">Nuclease</keyword>
<gene>
    <name evidence="2" type="ORF">ACE1CI_04745</name>
</gene>
<dbReference type="Pfam" id="PF15646">
    <property type="entry name" value="Tox-REase-2"/>
    <property type="match status" value="1"/>
</dbReference>
<protein>
    <submittedName>
        <fullName evidence="2">Restriction endonuclease fold toxin-2 domain-containing protein</fullName>
    </submittedName>
</protein>
<dbReference type="RefSeq" id="WP_413261900.1">
    <property type="nucleotide sequence ID" value="NZ_JBHFNR010000024.1"/>
</dbReference>
<reference evidence="2 3" key="1">
    <citation type="submission" date="2024-09" db="EMBL/GenBank/DDBJ databases">
        <title>Floridaenema gen nov. (Aerosakkonemataceae, Aerosakkonematales ord. nov., Cyanobacteria) from benthic tropical and subtropical fresh waters, with the description of four new species.</title>
        <authorList>
            <person name="Moretto J.A."/>
            <person name="Berthold D.E."/>
            <person name="Lefler F.W."/>
            <person name="Huang I.-S."/>
            <person name="Laughinghouse H. IV."/>
        </authorList>
    </citation>
    <scope>NUCLEOTIDE SEQUENCE [LARGE SCALE GENOMIC DNA]</scope>
    <source>
        <strain evidence="2 3">BLCC-F50</strain>
    </source>
</reference>
<organism evidence="2 3">
    <name type="scientific">Floridaenema flaviceps BLCC-F50</name>
    <dbReference type="NCBI Taxonomy" id="3153642"/>
    <lineage>
        <taxon>Bacteria</taxon>
        <taxon>Bacillati</taxon>
        <taxon>Cyanobacteriota</taxon>
        <taxon>Cyanophyceae</taxon>
        <taxon>Oscillatoriophycideae</taxon>
        <taxon>Aerosakkonematales</taxon>
        <taxon>Aerosakkonemataceae</taxon>
        <taxon>Floridanema</taxon>
        <taxon>Floridanema flaviceps</taxon>
    </lineage>
</organism>
<keyword evidence="2" id="KW-0255">Endonuclease</keyword>
<proteinExistence type="predicted"/>
<dbReference type="GO" id="GO:0004519">
    <property type="term" value="F:endonuclease activity"/>
    <property type="evidence" value="ECO:0007669"/>
    <property type="project" value="UniProtKB-KW"/>
</dbReference>